<dbReference type="RefSeq" id="XP_044556497.1">
    <property type="nucleotide sequence ID" value="XM_044700256.1"/>
</dbReference>
<dbReference type="SMART" id="SM00028">
    <property type="entry name" value="TPR"/>
    <property type="match status" value="3"/>
</dbReference>
<dbReference type="PROSITE" id="PS50072">
    <property type="entry name" value="CSA_PPIASE_2"/>
    <property type="match status" value="1"/>
</dbReference>
<gene>
    <name evidence="7" type="ORF">FDP41_010004</name>
</gene>
<dbReference type="Gene3D" id="1.25.40.10">
    <property type="entry name" value="Tetratricopeptide repeat domain"/>
    <property type="match status" value="1"/>
</dbReference>
<dbReference type="PANTHER" id="PTHR46512:SF9">
    <property type="entry name" value="PEPTIDYLPROLYL ISOMERASE"/>
    <property type="match status" value="1"/>
</dbReference>
<dbReference type="InterPro" id="IPR050754">
    <property type="entry name" value="FKBP4/5/8-like"/>
</dbReference>
<dbReference type="OrthoDB" id="407558at2759"/>
<keyword evidence="5" id="KW-0802">TPR repeat</keyword>
<evidence type="ECO:0000256" key="3">
    <source>
        <dbReference type="ARBA" id="ARBA00023110"/>
    </source>
</evidence>
<dbReference type="EC" id="5.2.1.8" evidence="2"/>
<organism evidence="7 8">
    <name type="scientific">Naegleria fowleri</name>
    <name type="common">Brain eating amoeba</name>
    <dbReference type="NCBI Taxonomy" id="5763"/>
    <lineage>
        <taxon>Eukaryota</taxon>
        <taxon>Discoba</taxon>
        <taxon>Heterolobosea</taxon>
        <taxon>Tetramitia</taxon>
        <taxon>Eutetramitia</taxon>
        <taxon>Vahlkampfiidae</taxon>
        <taxon>Naegleria</taxon>
    </lineage>
</organism>
<evidence type="ECO:0000256" key="2">
    <source>
        <dbReference type="ARBA" id="ARBA00013194"/>
    </source>
</evidence>
<feature type="domain" description="PPIase cyclophilin-type" evidence="6">
    <location>
        <begin position="8"/>
        <end position="168"/>
    </location>
</feature>
<dbReference type="VEuPathDB" id="AmoebaDB:FDP41_010004"/>
<name>A0A6A5BA22_NAEFO</name>
<dbReference type="InterPro" id="IPR011990">
    <property type="entry name" value="TPR-like_helical_dom_sf"/>
</dbReference>
<dbReference type="InterPro" id="IPR029000">
    <property type="entry name" value="Cyclophilin-like_dom_sf"/>
</dbReference>
<evidence type="ECO:0000313" key="8">
    <source>
        <dbReference type="Proteomes" id="UP000444721"/>
    </source>
</evidence>
<keyword evidence="4" id="KW-0413">Isomerase</keyword>
<dbReference type="PROSITE" id="PS50005">
    <property type="entry name" value="TPR"/>
    <property type="match status" value="1"/>
</dbReference>
<dbReference type="PANTHER" id="PTHR46512">
    <property type="entry name" value="PEPTIDYLPROLYL ISOMERASE"/>
    <property type="match status" value="1"/>
</dbReference>
<feature type="repeat" description="TPR" evidence="5">
    <location>
        <begin position="209"/>
        <end position="242"/>
    </location>
</feature>
<dbReference type="InterPro" id="IPR019734">
    <property type="entry name" value="TPR_rpt"/>
</dbReference>
<keyword evidence="3" id="KW-0697">Rotamase</keyword>
<dbReference type="VEuPathDB" id="AmoebaDB:NF0043190"/>
<dbReference type="AlphaFoldDB" id="A0A6A5BA22"/>
<accession>A0A6A5BA22</accession>
<dbReference type="Proteomes" id="UP000444721">
    <property type="component" value="Unassembled WGS sequence"/>
</dbReference>
<dbReference type="Gene3D" id="2.40.100.10">
    <property type="entry name" value="Cyclophilin-like"/>
    <property type="match status" value="1"/>
</dbReference>
<dbReference type="PRINTS" id="PR00153">
    <property type="entry name" value="CSAPPISMRASE"/>
</dbReference>
<evidence type="ECO:0000256" key="5">
    <source>
        <dbReference type="PROSITE-ProRule" id="PRU00339"/>
    </source>
</evidence>
<evidence type="ECO:0000259" key="6">
    <source>
        <dbReference type="PROSITE" id="PS50072"/>
    </source>
</evidence>
<evidence type="ECO:0000256" key="4">
    <source>
        <dbReference type="ARBA" id="ARBA00023235"/>
    </source>
</evidence>
<dbReference type="Pfam" id="PF00160">
    <property type="entry name" value="Pro_isomerase"/>
    <property type="match status" value="1"/>
</dbReference>
<sequence length="367" mass="42313">MQHIDRVFFDVSVKDKPLGRMVVKLFTDKCPNICKNLITLCANTVPEPSYKNTKVFRIIKKMMIQAGDYEFNTGEGGKQLFDFDVATEYHSHPCDTSYLMCIEKECSRKNSSQFLFTTSNLSYMKEKFIVVGEIVKGKSILNRIERGVPTVDSTGQPTMDVVFTDCGALQEGEDDGVLDKSCVEEGDIYPQYPTDEEESESLQKKLEIAEKLKNLGNNFFKQNDLKKALEKYEKAFRYLAPGLRDDSERKLLEEKEIILLGNIAAVKIKQEEHAAVIELCCKILQLVEYHTDMEGIHVIETKAKFRRGVSYFNRGDWLNSYVDFSDLIEKNPSNKEIESWLLKAKVELERYEKKEKQTYSKLFQDVE</sequence>
<dbReference type="EMBL" id="VFQX01000074">
    <property type="protein sequence ID" value="KAF0971781.1"/>
    <property type="molecule type" value="Genomic_DNA"/>
</dbReference>
<dbReference type="InterPro" id="IPR002130">
    <property type="entry name" value="Cyclophilin-type_PPIase_dom"/>
</dbReference>
<reference evidence="7 8" key="1">
    <citation type="journal article" date="2019" name="Sci. Rep.">
        <title>Nanopore sequencing improves the draft genome of the human pathogenic amoeba Naegleria fowleri.</title>
        <authorList>
            <person name="Liechti N."/>
            <person name="Schurch N."/>
            <person name="Bruggmann R."/>
            <person name="Wittwer M."/>
        </authorList>
    </citation>
    <scope>NUCLEOTIDE SEQUENCE [LARGE SCALE GENOMIC DNA]</scope>
    <source>
        <strain evidence="7 8">ATCC 30894</strain>
    </source>
</reference>
<dbReference type="VEuPathDB" id="AmoebaDB:NfTy_081770"/>
<keyword evidence="8" id="KW-1185">Reference proteome</keyword>
<dbReference type="SUPFAM" id="SSF50891">
    <property type="entry name" value="Cyclophilin-like"/>
    <property type="match status" value="1"/>
</dbReference>
<dbReference type="GeneID" id="68117219"/>
<comment type="catalytic activity">
    <reaction evidence="1">
        <text>[protein]-peptidylproline (omega=180) = [protein]-peptidylproline (omega=0)</text>
        <dbReference type="Rhea" id="RHEA:16237"/>
        <dbReference type="Rhea" id="RHEA-COMP:10747"/>
        <dbReference type="Rhea" id="RHEA-COMP:10748"/>
        <dbReference type="ChEBI" id="CHEBI:83833"/>
        <dbReference type="ChEBI" id="CHEBI:83834"/>
        <dbReference type="EC" id="5.2.1.8"/>
    </reaction>
</comment>
<dbReference type="OMA" id="EMEQNCN"/>
<proteinExistence type="predicted"/>
<dbReference type="SUPFAM" id="SSF48452">
    <property type="entry name" value="TPR-like"/>
    <property type="match status" value="1"/>
</dbReference>
<comment type="caution">
    <text evidence="7">The sequence shown here is derived from an EMBL/GenBank/DDBJ whole genome shotgun (WGS) entry which is preliminary data.</text>
</comment>
<evidence type="ECO:0000313" key="7">
    <source>
        <dbReference type="EMBL" id="KAF0971781.1"/>
    </source>
</evidence>
<evidence type="ECO:0000256" key="1">
    <source>
        <dbReference type="ARBA" id="ARBA00000971"/>
    </source>
</evidence>
<protein>
    <recommendedName>
        <fullName evidence="2">peptidylprolyl isomerase</fullName>
        <ecNumber evidence="2">5.2.1.8</ecNumber>
    </recommendedName>
</protein>
<dbReference type="GO" id="GO:0003755">
    <property type="term" value="F:peptidyl-prolyl cis-trans isomerase activity"/>
    <property type="evidence" value="ECO:0007669"/>
    <property type="project" value="UniProtKB-EC"/>
</dbReference>